<sequence length="169" mass="18651">MRMCLKKKCASKNLEGGAVESERRLGRREEHQTFLASTRRALEITPVWYRETLILSISNLPSLGLLIYWSSASVAMSWCPNSSPNLAGNKGEIILLYNTLSSEADSLDLSIPPGLYCTLPGSDSSETRDRLTSRDWRDMGLMTGVGQEIKDGADLSVWASRVTLRPSIG</sequence>
<keyword evidence="2" id="KW-1185">Reference proteome</keyword>
<reference evidence="1" key="1">
    <citation type="journal article" date="2023" name="G3 (Bethesda)">
        <title>A reference genome for the long-term kleptoplast-retaining sea slug Elysia crispata morphotype clarki.</title>
        <authorList>
            <person name="Eastman K.E."/>
            <person name="Pendleton A.L."/>
            <person name="Shaikh M.A."/>
            <person name="Suttiyut T."/>
            <person name="Ogas R."/>
            <person name="Tomko P."/>
            <person name="Gavelis G."/>
            <person name="Widhalm J.R."/>
            <person name="Wisecaver J.H."/>
        </authorList>
    </citation>
    <scope>NUCLEOTIDE SEQUENCE</scope>
    <source>
        <strain evidence="1">ECLA1</strain>
    </source>
</reference>
<accession>A0AAE1AED9</accession>
<organism evidence="1 2">
    <name type="scientific">Elysia crispata</name>
    <name type="common">lettuce slug</name>
    <dbReference type="NCBI Taxonomy" id="231223"/>
    <lineage>
        <taxon>Eukaryota</taxon>
        <taxon>Metazoa</taxon>
        <taxon>Spiralia</taxon>
        <taxon>Lophotrochozoa</taxon>
        <taxon>Mollusca</taxon>
        <taxon>Gastropoda</taxon>
        <taxon>Heterobranchia</taxon>
        <taxon>Euthyneura</taxon>
        <taxon>Panpulmonata</taxon>
        <taxon>Sacoglossa</taxon>
        <taxon>Placobranchoidea</taxon>
        <taxon>Plakobranchidae</taxon>
        <taxon>Elysia</taxon>
    </lineage>
</organism>
<dbReference type="EMBL" id="JAWDGP010002078">
    <property type="protein sequence ID" value="KAK3785706.1"/>
    <property type="molecule type" value="Genomic_DNA"/>
</dbReference>
<protein>
    <submittedName>
        <fullName evidence="1">Uncharacterized protein</fullName>
    </submittedName>
</protein>
<dbReference type="Proteomes" id="UP001283361">
    <property type="component" value="Unassembled WGS sequence"/>
</dbReference>
<dbReference type="AlphaFoldDB" id="A0AAE1AED9"/>
<proteinExistence type="predicted"/>
<gene>
    <name evidence="1" type="ORF">RRG08_055537</name>
</gene>
<name>A0AAE1AED9_9GAST</name>
<evidence type="ECO:0000313" key="1">
    <source>
        <dbReference type="EMBL" id="KAK3785706.1"/>
    </source>
</evidence>
<evidence type="ECO:0000313" key="2">
    <source>
        <dbReference type="Proteomes" id="UP001283361"/>
    </source>
</evidence>
<comment type="caution">
    <text evidence="1">The sequence shown here is derived from an EMBL/GenBank/DDBJ whole genome shotgun (WGS) entry which is preliminary data.</text>
</comment>